<dbReference type="InterPro" id="IPR011856">
    <property type="entry name" value="tRNA_endonuc-like_dom_sf"/>
</dbReference>
<evidence type="ECO:0000256" key="2">
    <source>
        <dbReference type="ARBA" id="ARBA00022723"/>
    </source>
</evidence>
<evidence type="ECO:0000256" key="7">
    <source>
        <dbReference type="ARBA" id="ARBA00023125"/>
    </source>
</evidence>
<reference evidence="12 13" key="1">
    <citation type="submission" date="2011-03" db="EMBL/GenBank/DDBJ databases">
        <title>The complete genome of Archaeoglobus veneficus SNP6.</title>
        <authorList>
            <consortium name="US DOE Joint Genome Institute (JGI-PGF)"/>
            <person name="Lucas S."/>
            <person name="Copeland A."/>
            <person name="Lapidus A."/>
            <person name="Bruce D."/>
            <person name="Goodwin L."/>
            <person name="Pitluck S."/>
            <person name="Kyrpides N."/>
            <person name="Mavromatis K."/>
            <person name="Pagani I."/>
            <person name="Ivanova N."/>
            <person name="Mikhailova N."/>
            <person name="Lu M."/>
            <person name="Detter J.C."/>
            <person name="Tapia R."/>
            <person name="Han C."/>
            <person name="Land M."/>
            <person name="Hauser L."/>
            <person name="Markowitz V."/>
            <person name="Cheng J.-F."/>
            <person name="Hugenholtz P."/>
            <person name="Woyke T."/>
            <person name="Wu D."/>
            <person name="Spring S."/>
            <person name="Brambilla E."/>
            <person name="Klenk H.-P."/>
            <person name="Eisen J.A."/>
        </authorList>
    </citation>
    <scope>NUCLEOTIDE SEQUENCE [LARGE SCALE GENOMIC DNA]</scope>
    <source>
        <strain>SNP6</strain>
    </source>
</reference>
<feature type="active site" evidence="11">
    <location>
        <position position="29"/>
    </location>
</feature>
<dbReference type="PIRSF" id="PIRSF004985">
    <property type="entry name" value="Hlld_jn_rslvs_ar"/>
    <property type="match status" value="1"/>
</dbReference>
<keyword evidence="8 11" id="KW-0233">DNA recombination</keyword>
<keyword evidence="3 11" id="KW-0255">Endonuclease</keyword>
<name>F2KMN9_ARCVS</name>
<feature type="site" description="Transition state stabilizer" evidence="11">
    <location>
        <position position="53"/>
    </location>
</feature>
<protein>
    <recommendedName>
        <fullName evidence="11">Crossover junction endodeoxyribonuclease Hjc</fullName>
        <shortName evidence="11">Hjc</shortName>
        <ecNumber evidence="11">3.1.21.10</ecNumber>
    </recommendedName>
    <alternativeName>
        <fullName evidence="11">Holliday junction resolvase Hjc</fullName>
    </alternativeName>
</protein>
<comment type="similarity">
    <text evidence="11">Belongs to the Holliday junction resolvase Hjc family.</text>
</comment>
<dbReference type="GO" id="GO:0006281">
    <property type="term" value="P:DNA repair"/>
    <property type="evidence" value="ECO:0007669"/>
    <property type="project" value="UniProtKB-UniRule"/>
</dbReference>
<evidence type="ECO:0000256" key="10">
    <source>
        <dbReference type="ARBA" id="ARBA00029354"/>
    </source>
</evidence>
<keyword evidence="4 11" id="KW-0227">DNA damage</keyword>
<evidence type="ECO:0000256" key="6">
    <source>
        <dbReference type="ARBA" id="ARBA00022842"/>
    </source>
</evidence>
<accession>F2KMN9</accession>
<comment type="cofactor">
    <cofactor evidence="11">
        <name>Mg(2+)</name>
        <dbReference type="ChEBI" id="CHEBI:18420"/>
    </cofactor>
    <text evidence="11">Binds 1 Mg(2+) ion per subunit.</text>
</comment>
<evidence type="ECO:0000313" key="12">
    <source>
        <dbReference type="EMBL" id="AEA47236.1"/>
    </source>
</evidence>
<keyword evidence="7 11" id="KW-0238">DNA-binding</keyword>
<keyword evidence="2 11" id="KW-0479">Metal-binding</keyword>
<dbReference type="HOGENOM" id="CLU_139546_0_0_2"/>
<dbReference type="SUPFAM" id="SSF52980">
    <property type="entry name" value="Restriction endonuclease-like"/>
    <property type="match status" value="1"/>
</dbReference>
<dbReference type="InterPro" id="IPR002732">
    <property type="entry name" value="Hjc"/>
</dbReference>
<dbReference type="InterPro" id="IPR014428">
    <property type="entry name" value="Hjc_arc"/>
</dbReference>
<dbReference type="STRING" id="693661.Arcve_1229"/>
<comment type="catalytic activity">
    <reaction evidence="10 11">
        <text>Endonucleolytic cleavage at a junction such as a reciprocal single-stranded crossover between two homologous DNA duplexes (Holliday junction).</text>
        <dbReference type="EC" id="3.1.21.10"/>
    </reaction>
</comment>
<dbReference type="NCBIfam" id="NF040854">
    <property type="entry name" value="Hol_resolv_Hjc"/>
    <property type="match status" value="1"/>
</dbReference>
<dbReference type="Proteomes" id="UP000008136">
    <property type="component" value="Chromosome"/>
</dbReference>
<dbReference type="KEGG" id="ave:Arcve_1229"/>
<keyword evidence="5 11" id="KW-0378">Hydrolase</keyword>
<feature type="binding site" evidence="11">
    <location>
        <position position="9"/>
    </location>
    <ligand>
        <name>Mg(2+)</name>
        <dbReference type="ChEBI" id="CHEBI:18420"/>
    </ligand>
</feature>
<dbReference type="CDD" id="cd00523">
    <property type="entry name" value="Holliday_junction_resolvase"/>
    <property type="match status" value="1"/>
</dbReference>
<dbReference type="Pfam" id="PF01870">
    <property type="entry name" value="Hjc"/>
    <property type="match status" value="1"/>
</dbReference>
<evidence type="ECO:0000256" key="1">
    <source>
        <dbReference type="ARBA" id="ARBA00022722"/>
    </source>
</evidence>
<dbReference type="InterPro" id="IPR011335">
    <property type="entry name" value="Restrct_endonuc-II-like"/>
</dbReference>
<keyword evidence="13" id="KW-1185">Reference proteome</keyword>
<keyword evidence="9 11" id="KW-0234">DNA repair</keyword>
<comment type="function">
    <text evidence="11">A structure-specific endonuclease that resolves Holliday junction (HJ) intermediates during genetic recombination. Cleaves 4-way DNA junctions introducing paired nicks in opposing strands, leaving a 5'-terminal phosphate and a 3'-terminal hydroxyl group that are subsequently ligated to produce recombinant products.</text>
</comment>
<dbReference type="PANTHER" id="PTHR39651">
    <property type="entry name" value="HOLLIDAY JUNCTION RESOLVASE HJC"/>
    <property type="match status" value="1"/>
</dbReference>
<dbReference type="RefSeq" id="WP_013683898.1">
    <property type="nucleotide sequence ID" value="NC_015320.1"/>
</dbReference>
<keyword evidence="1 11" id="KW-0540">Nuclease</keyword>
<evidence type="ECO:0000256" key="9">
    <source>
        <dbReference type="ARBA" id="ARBA00023204"/>
    </source>
</evidence>
<dbReference type="EMBL" id="CP002588">
    <property type="protein sequence ID" value="AEA47236.1"/>
    <property type="molecule type" value="Genomic_DNA"/>
</dbReference>
<evidence type="ECO:0000256" key="11">
    <source>
        <dbReference type="HAMAP-Rule" id="MF_01490"/>
    </source>
</evidence>
<evidence type="ECO:0000256" key="5">
    <source>
        <dbReference type="ARBA" id="ARBA00022801"/>
    </source>
</evidence>
<dbReference type="eggNOG" id="arCOG00919">
    <property type="taxonomic scope" value="Archaea"/>
</dbReference>
<dbReference type="AlphaFoldDB" id="F2KMN9"/>
<feature type="binding site" evidence="11">
    <location>
        <position position="51"/>
    </location>
    <ligand>
        <name>Mg(2+)</name>
        <dbReference type="ChEBI" id="CHEBI:18420"/>
    </ligand>
</feature>
<evidence type="ECO:0000313" key="13">
    <source>
        <dbReference type="Proteomes" id="UP000008136"/>
    </source>
</evidence>
<dbReference type="GO" id="GO:0008821">
    <property type="term" value="F:crossover junction DNA endonuclease activity"/>
    <property type="evidence" value="ECO:0007669"/>
    <property type="project" value="UniProtKB-UniRule"/>
</dbReference>
<evidence type="ECO:0000256" key="4">
    <source>
        <dbReference type="ARBA" id="ARBA00022763"/>
    </source>
</evidence>
<dbReference type="GO" id="GO:0006310">
    <property type="term" value="P:DNA recombination"/>
    <property type="evidence" value="ECO:0007669"/>
    <property type="project" value="UniProtKB-UniRule"/>
</dbReference>
<dbReference type="Gene3D" id="3.40.1350.10">
    <property type="match status" value="1"/>
</dbReference>
<organism evidence="12 13">
    <name type="scientific">Archaeoglobus veneficus (strain DSM 11195 / SNP6)</name>
    <dbReference type="NCBI Taxonomy" id="693661"/>
    <lineage>
        <taxon>Archaea</taxon>
        <taxon>Methanobacteriati</taxon>
        <taxon>Methanobacteriota</taxon>
        <taxon>Archaeoglobi</taxon>
        <taxon>Archaeoglobales</taxon>
        <taxon>Archaeoglobaceae</taxon>
        <taxon>Archaeoglobus</taxon>
    </lineage>
</organism>
<feature type="binding site" evidence="11">
    <location>
        <position position="38"/>
    </location>
    <ligand>
        <name>Mg(2+)</name>
        <dbReference type="ChEBI" id="CHEBI:18420"/>
    </ligand>
</feature>
<gene>
    <name evidence="11" type="primary">hjc</name>
    <name evidence="12" type="ordered locus">Arcve_1229</name>
</gene>
<proteinExistence type="inferred from homology"/>
<dbReference type="OrthoDB" id="34330at2157"/>
<dbReference type="GeneID" id="10394347"/>
<dbReference type="HAMAP" id="MF_01490">
    <property type="entry name" value="HJ_Resolv_Hjc"/>
    <property type="match status" value="1"/>
</dbReference>
<evidence type="ECO:0000256" key="3">
    <source>
        <dbReference type="ARBA" id="ARBA00022759"/>
    </source>
</evidence>
<dbReference type="GO" id="GO:0003677">
    <property type="term" value="F:DNA binding"/>
    <property type="evidence" value="ECO:0007669"/>
    <property type="project" value="UniProtKB-KW"/>
</dbReference>
<evidence type="ECO:0000256" key="8">
    <source>
        <dbReference type="ARBA" id="ARBA00023172"/>
    </source>
</evidence>
<dbReference type="PANTHER" id="PTHR39651:SF1">
    <property type="entry name" value="HOLLIDAY JUNCTION RESOLVASE HJC"/>
    <property type="match status" value="1"/>
</dbReference>
<sequence>MKGKGTRFERELIHRLWENGFAAVRSAGSGAMSYPMPDIVAGNGKKFLAFEVKMRAKLPLYLTEQEVKELVMFSNLFGAESYIAVKIPRSDWVFVSISQLKRTGKGYKIDEDVYAIGSDLDEVLGRSVQLRLEGKDL</sequence>
<keyword evidence="6 11" id="KW-0460">Magnesium</keyword>
<dbReference type="GO" id="GO:0000287">
    <property type="term" value="F:magnesium ion binding"/>
    <property type="evidence" value="ECO:0007669"/>
    <property type="project" value="UniProtKB-UniRule"/>
</dbReference>
<dbReference type="EC" id="3.1.21.10" evidence="11"/>
<comment type="subunit">
    <text evidence="11">Homodimer.</text>
</comment>